<evidence type="ECO:0000256" key="7">
    <source>
        <dbReference type="ARBA" id="ARBA00022490"/>
    </source>
</evidence>
<dbReference type="RefSeq" id="WP_068137736.1">
    <property type="nucleotide sequence ID" value="NZ_CP042914.1"/>
</dbReference>
<evidence type="ECO:0000256" key="11">
    <source>
        <dbReference type="ARBA" id="ARBA00022840"/>
    </source>
</evidence>
<dbReference type="InterPro" id="IPR043129">
    <property type="entry name" value="ATPase_NBD"/>
</dbReference>
<dbReference type="GO" id="GO:0005524">
    <property type="term" value="F:ATP binding"/>
    <property type="evidence" value="ECO:0007669"/>
    <property type="project" value="UniProtKB-UniRule"/>
</dbReference>
<keyword evidence="7 16" id="KW-0963">Cytoplasm</keyword>
<dbReference type="EMBL" id="CP042914">
    <property type="protein sequence ID" value="QEG42706.1"/>
    <property type="molecule type" value="Genomic_DNA"/>
</dbReference>
<dbReference type="GO" id="GO:0004594">
    <property type="term" value="F:pantothenate kinase activity"/>
    <property type="evidence" value="ECO:0007669"/>
    <property type="project" value="UniProtKB-UniRule"/>
</dbReference>
<dbReference type="SUPFAM" id="SSF53067">
    <property type="entry name" value="Actin-like ATPase domain"/>
    <property type="match status" value="2"/>
</dbReference>
<evidence type="ECO:0000256" key="13">
    <source>
        <dbReference type="ARBA" id="ARBA00022993"/>
    </source>
</evidence>
<evidence type="ECO:0000256" key="8">
    <source>
        <dbReference type="ARBA" id="ARBA00022679"/>
    </source>
</evidence>
<keyword evidence="8 16" id="KW-0808">Transferase</keyword>
<feature type="active site" description="Proton acceptor" evidence="16">
    <location>
        <position position="103"/>
    </location>
</feature>
<keyword evidence="11 16" id="KW-0067">ATP-binding</keyword>
<feature type="binding site" evidence="16">
    <location>
        <begin position="6"/>
        <end position="13"/>
    </location>
    <ligand>
        <name>ATP</name>
        <dbReference type="ChEBI" id="CHEBI:30616"/>
    </ligand>
</feature>
<evidence type="ECO:0000256" key="5">
    <source>
        <dbReference type="ARBA" id="ARBA00011738"/>
    </source>
</evidence>
<accession>A0A5B9QZW4</accession>
<evidence type="ECO:0000256" key="6">
    <source>
        <dbReference type="ARBA" id="ARBA00012102"/>
    </source>
</evidence>
<gene>
    <name evidence="16 17" type="primary">coaX</name>
    <name evidence="17" type="ORF">UC8_47480</name>
</gene>
<dbReference type="OrthoDB" id="9804707at2"/>
<protein>
    <recommendedName>
        <fullName evidence="15 16">Type III pantothenate kinase</fullName>
        <ecNumber evidence="6 16">2.7.1.33</ecNumber>
    </recommendedName>
    <alternativeName>
        <fullName evidence="16">PanK-III</fullName>
    </alternativeName>
    <alternativeName>
        <fullName evidence="16">Pantothenic acid kinase</fullName>
    </alternativeName>
</protein>
<dbReference type="PANTHER" id="PTHR34265">
    <property type="entry name" value="TYPE III PANTOTHENATE KINASE"/>
    <property type="match status" value="1"/>
</dbReference>
<keyword evidence="12 16" id="KW-0630">Potassium</keyword>
<evidence type="ECO:0000313" key="18">
    <source>
        <dbReference type="Proteomes" id="UP000325286"/>
    </source>
</evidence>
<feature type="binding site" evidence="16">
    <location>
        <position position="188"/>
    </location>
    <ligand>
        <name>substrate</name>
    </ligand>
</feature>
<dbReference type="Gene3D" id="3.30.420.40">
    <property type="match status" value="2"/>
</dbReference>
<organism evidence="17 18">
    <name type="scientific">Roseimaritima ulvae</name>
    <dbReference type="NCBI Taxonomy" id="980254"/>
    <lineage>
        <taxon>Bacteria</taxon>
        <taxon>Pseudomonadati</taxon>
        <taxon>Planctomycetota</taxon>
        <taxon>Planctomycetia</taxon>
        <taxon>Pirellulales</taxon>
        <taxon>Pirellulaceae</taxon>
        <taxon>Roseimaritima</taxon>
    </lineage>
</organism>
<dbReference type="InterPro" id="IPR004619">
    <property type="entry name" value="Type_III_PanK"/>
</dbReference>
<evidence type="ECO:0000256" key="16">
    <source>
        <dbReference type="HAMAP-Rule" id="MF_01274"/>
    </source>
</evidence>
<name>A0A5B9QZW4_9BACT</name>
<dbReference type="KEGG" id="rul:UC8_47480"/>
<evidence type="ECO:0000256" key="12">
    <source>
        <dbReference type="ARBA" id="ARBA00022958"/>
    </source>
</evidence>
<feature type="binding site" evidence="16">
    <location>
        <begin position="101"/>
        <end position="104"/>
    </location>
    <ligand>
        <name>substrate</name>
    </ligand>
</feature>
<comment type="subcellular location">
    <subcellularLocation>
        <location evidence="3 16">Cytoplasm</location>
    </subcellularLocation>
</comment>
<dbReference type="Pfam" id="PF03309">
    <property type="entry name" value="Pan_kinase"/>
    <property type="match status" value="1"/>
</dbReference>
<dbReference type="AlphaFoldDB" id="A0A5B9QZW4"/>
<keyword evidence="9 16" id="KW-0547">Nucleotide-binding</keyword>
<dbReference type="EC" id="2.7.1.33" evidence="6 16"/>
<comment type="subunit">
    <text evidence="5 16">Homodimer.</text>
</comment>
<comment type="cofactor">
    <cofactor evidence="16">
        <name>NH4(+)</name>
        <dbReference type="ChEBI" id="CHEBI:28938"/>
    </cofactor>
    <cofactor evidence="16">
        <name>K(+)</name>
        <dbReference type="ChEBI" id="CHEBI:29103"/>
    </cofactor>
    <text evidence="16">A monovalent cation. Ammonium or potassium.</text>
</comment>
<dbReference type="GO" id="GO:0046872">
    <property type="term" value="F:metal ion binding"/>
    <property type="evidence" value="ECO:0007669"/>
    <property type="project" value="UniProtKB-KW"/>
</dbReference>
<evidence type="ECO:0000256" key="1">
    <source>
        <dbReference type="ARBA" id="ARBA00001206"/>
    </source>
</evidence>
<dbReference type="GO" id="GO:0015937">
    <property type="term" value="P:coenzyme A biosynthetic process"/>
    <property type="evidence" value="ECO:0007669"/>
    <property type="project" value="UniProtKB-UniRule"/>
</dbReference>
<dbReference type="UniPathway" id="UPA00241">
    <property type="reaction ID" value="UER00352"/>
</dbReference>
<comment type="catalytic activity">
    <reaction evidence="1 16">
        <text>(R)-pantothenate + ATP = (R)-4'-phosphopantothenate + ADP + H(+)</text>
        <dbReference type="Rhea" id="RHEA:16373"/>
        <dbReference type="ChEBI" id="CHEBI:10986"/>
        <dbReference type="ChEBI" id="CHEBI:15378"/>
        <dbReference type="ChEBI" id="CHEBI:29032"/>
        <dbReference type="ChEBI" id="CHEBI:30616"/>
        <dbReference type="ChEBI" id="CHEBI:456216"/>
        <dbReference type="EC" id="2.7.1.33"/>
    </reaction>
</comment>
<feature type="binding site" evidence="16">
    <location>
        <position position="123"/>
    </location>
    <ligand>
        <name>K(+)</name>
        <dbReference type="ChEBI" id="CHEBI:29103"/>
    </ligand>
</feature>
<evidence type="ECO:0000256" key="10">
    <source>
        <dbReference type="ARBA" id="ARBA00022777"/>
    </source>
</evidence>
<comment type="cofactor">
    <cofactor evidence="2">
        <name>K(+)</name>
        <dbReference type="ChEBI" id="CHEBI:29103"/>
    </cofactor>
</comment>
<evidence type="ECO:0000313" key="17">
    <source>
        <dbReference type="EMBL" id="QEG42706.1"/>
    </source>
</evidence>
<dbReference type="PANTHER" id="PTHR34265:SF1">
    <property type="entry name" value="TYPE III PANTOTHENATE KINASE"/>
    <property type="match status" value="1"/>
</dbReference>
<comment type="pathway">
    <text evidence="4 16">Cofactor biosynthesis; coenzyme A biosynthesis; CoA from (R)-pantothenate: step 1/5.</text>
</comment>
<dbReference type="CDD" id="cd24015">
    <property type="entry name" value="ASKHA_NBD_PanK-III"/>
    <property type="match status" value="1"/>
</dbReference>
<dbReference type="HAMAP" id="MF_01274">
    <property type="entry name" value="Pantothen_kinase_3"/>
    <property type="match status" value="1"/>
</dbReference>
<dbReference type="GO" id="GO:0005737">
    <property type="term" value="C:cytoplasm"/>
    <property type="evidence" value="ECO:0007669"/>
    <property type="project" value="UniProtKB-SubCell"/>
</dbReference>
<keyword evidence="18" id="KW-1185">Reference proteome</keyword>
<evidence type="ECO:0000256" key="2">
    <source>
        <dbReference type="ARBA" id="ARBA00001958"/>
    </source>
</evidence>
<comment type="function">
    <text evidence="16">Catalyzes the phosphorylation of pantothenate (Pan), the first step in CoA biosynthesis.</text>
</comment>
<keyword evidence="13 16" id="KW-0173">Coenzyme A biosynthesis</keyword>
<evidence type="ECO:0000256" key="14">
    <source>
        <dbReference type="ARBA" id="ARBA00038036"/>
    </source>
</evidence>
<comment type="similarity">
    <text evidence="14 16">Belongs to the type III pantothenate kinase family.</text>
</comment>
<comment type="caution">
    <text evidence="16">Lacks conserved residue(s) required for the propagation of feature annotation.</text>
</comment>
<proteinExistence type="inferred from homology"/>
<sequence length="257" mass="27381">MWIGVDVGNTRIKCWPLGEQSWEPFQQRSASPDWPQDLLRWRGQWAASAPAVTWLVASVNAAGGQRLNAALRQHCPADRVQTLSAADVPIETAVQARQSVGVDRLLTSWAAWKRHGGAAIVADAGSALTIDWTDQQGIFRGGAILPGVQMQLQSLHDHTSGLAAAVGPILQSRLTAAPPPPQYPGIDTASAIVTGVYTNIVGTIEAIVGQVEQQSAEPVKLLLTGGDAALLAPLLRREHALAPDLVREALTRLSQQV</sequence>
<dbReference type="Proteomes" id="UP000325286">
    <property type="component" value="Chromosome"/>
</dbReference>
<reference evidence="17 18" key="1">
    <citation type="submission" date="2019-08" db="EMBL/GenBank/DDBJ databases">
        <title>Deep-cultivation of Planctomycetes and their phenomic and genomic characterization uncovers novel biology.</title>
        <authorList>
            <person name="Wiegand S."/>
            <person name="Jogler M."/>
            <person name="Boedeker C."/>
            <person name="Pinto D."/>
            <person name="Vollmers J."/>
            <person name="Rivas-Marin E."/>
            <person name="Kohn T."/>
            <person name="Peeters S.H."/>
            <person name="Heuer A."/>
            <person name="Rast P."/>
            <person name="Oberbeckmann S."/>
            <person name="Bunk B."/>
            <person name="Jeske O."/>
            <person name="Meyerdierks A."/>
            <person name="Storesund J.E."/>
            <person name="Kallscheuer N."/>
            <person name="Luecker S."/>
            <person name="Lage O.M."/>
            <person name="Pohl T."/>
            <person name="Merkel B.J."/>
            <person name="Hornburger P."/>
            <person name="Mueller R.-W."/>
            <person name="Bruemmer F."/>
            <person name="Labrenz M."/>
            <person name="Spormann A.M."/>
            <person name="Op den Camp H."/>
            <person name="Overmann J."/>
            <person name="Amann R."/>
            <person name="Jetten M.S.M."/>
            <person name="Mascher T."/>
            <person name="Medema M.H."/>
            <person name="Devos D.P."/>
            <person name="Kaster A.-K."/>
            <person name="Ovreas L."/>
            <person name="Rohde M."/>
            <person name="Galperin M.Y."/>
            <person name="Jogler C."/>
        </authorList>
    </citation>
    <scope>NUCLEOTIDE SEQUENCE [LARGE SCALE GENOMIC DNA]</scope>
    <source>
        <strain evidence="17 18">UC8</strain>
    </source>
</reference>
<keyword evidence="16" id="KW-0479">Metal-binding</keyword>
<evidence type="ECO:0000256" key="9">
    <source>
        <dbReference type="ARBA" id="ARBA00022741"/>
    </source>
</evidence>
<evidence type="ECO:0000256" key="15">
    <source>
        <dbReference type="ARBA" id="ARBA00040883"/>
    </source>
</evidence>
<feature type="binding site" evidence="16">
    <location>
        <position position="126"/>
    </location>
    <ligand>
        <name>ATP</name>
        <dbReference type="ChEBI" id="CHEBI:30616"/>
    </ligand>
</feature>
<evidence type="ECO:0000256" key="3">
    <source>
        <dbReference type="ARBA" id="ARBA00004496"/>
    </source>
</evidence>
<keyword evidence="10 16" id="KW-0418">Kinase</keyword>
<evidence type="ECO:0000256" key="4">
    <source>
        <dbReference type="ARBA" id="ARBA00005225"/>
    </source>
</evidence>
<dbReference type="NCBIfam" id="TIGR00671">
    <property type="entry name" value="baf"/>
    <property type="match status" value="1"/>
</dbReference>